<dbReference type="SUPFAM" id="SSF55174">
    <property type="entry name" value="Alpha-L RNA-binding motif"/>
    <property type="match status" value="1"/>
</dbReference>
<dbReference type="Gene3D" id="3.30.2350.10">
    <property type="entry name" value="Pseudouridine synthase"/>
    <property type="match status" value="1"/>
</dbReference>
<dbReference type="GO" id="GO:0140098">
    <property type="term" value="F:catalytic activity, acting on RNA"/>
    <property type="evidence" value="ECO:0007669"/>
    <property type="project" value="UniProtKB-ARBA"/>
</dbReference>
<dbReference type="PROSITE" id="PS50889">
    <property type="entry name" value="S4"/>
    <property type="match status" value="1"/>
</dbReference>
<dbReference type="GO" id="GO:0003723">
    <property type="term" value="F:RNA binding"/>
    <property type="evidence" value="ECO:0007669"/>
    <property type="project" value="UniProtKB-KW"/>
</dbReference>
<dbReference type="AlphaFoldDB" id="M5TWS4"/>
<keyword evidence="6" id="KW-1185">Reference proteome</keyword>
<reference evidence="5 6" key="1">
    <citation type="journal article" date="2013" name="Mar. Genomics">
        <title>Expression of sulfatases in Rhodopirellula baltica and the diversity of sulfatases in the genus Rhodopirellula.</title>
        <authorList>
            <person name="Wegner C.E."/>
            <person name="Richter-Heitmann T."/>
            <person name="Klindworth A."/>
            <person name="Klockow C."/>
            <person name="Richter M."/>
            <person name="Achstetter T."/>
            <person name="Glockner F.O."/>
            <person name="Harder J."/>
        </authorList>
    </citation>
    <scope>NUCLEOTIDE SEQUENCE [LARGE SCALE GENOMIC DNA]</scope>
    <source>
        <strain evidence="5 6">SM41</strain>
    </source>
</reference>
<keyword evidence="2" id="KW-0413">Isomerase</keyword>
<evidence type="ECO:0000313" key="6">
    <source>
        <dbReference type="Proteomes" id="UP000011885"/>
    </source>
</evidence>
<evidence type="ECO:0000259" key="4">
    <source>
        <dbReference type="Pfam" id="PF00849"/>
    </source>
</evidence>
<comment type="similarity">
    <text evidence="1">Belongs to the pseudouridine synthase RluA family.</text>
</comment>
<dbReference type="EMBL" id="ANOH01000341">
    <property type="protein sequence ID" value="EMI53625.1"/>
    <property type="molecule type" value="Genomic_DNA"/>
</dbReference>
<name>M5TWS4_9BACT</name>
<dbReference type="PROSITE" id="PS01129">
    <property type="entry name" value="PSI_RLU"/>
    <property type="match status" value="1"/>
</dbReference>
<gene>
    <name evidence="5" type="ORF">RSSM_04965</name>
</gene>
<dbReference type="InterPro" id="IPR050188">
    <property type="entry name" value="RluA_PseudoU_synthase"/>
</dbReference>
<dbReference type="PANTHER" id="PTHR21600:SF44">
    <property type="entry name" value="RIBOSOMAL LARGE SUBUNIT PSEUDOURIDINE SYNTHASE D"/>
    <property type="match status" value="1"/>
</dbReference>
<comment type="caution">
    <text evidence="5">The sequence shown here is derived from an EMBL/GenBank/DDBJ whole genome shotgun (WGS) entry which is preliminary data.</text>
</comment>
<dbReference type="InterPro" id="IPR020103">
    <property type="entry name" value="PsdUridine_synth_cat_dom_sf"/>
</dbReference>
<proteinExistence type="inferred from homology"/>
<evidence type="ECO:0000256" key="2">
    <source>
        <dbReference type="ARBA" id="ARBA00023235"/>
    </source>
</evidence>
<dbReference type="RefSeq" id="WP_008684507.1">
    <property type="nucleotide sequence ID" value="NZ_ANOH01000341.1"/>
</dbReference>
<dbReference type="GO" id="GO:0000455">
    <property type="term" value="P:enzyme-directed rRNA pseudouridine synthesis"/>
    <property type="evidence" value="ECO:0007669"/>
    <property type="project" value="TreeGrafter"/>
</dbReference>
<dbReference type="Pfam" id="PF00849">
    <property type="entry name" value="PseudoU_synth_2"/>
    <property type="match status" value="1"/>
</dbReference>
<evidence type="ECO:0000256" key="1">
    <source>
        <dbReference type="ARBA" id="ARBA00010876"/>
    </source>
</evidence>
<dbReference type="InterPro" id="IPR006145">
    <property type="entry name" value="PsdUridine_synth_RsuA/RluA"/>
</dbReference>
<dbReference type="SUPFAM" id="SSF55120">
    <property type="entry name" value="Pseudouridine synthase"/>
    <property type="match status" value="1"/>
</dbReference>
<sequence>MALKRISETVTEETAGRTDAFVRRVCETSHSQSRGLVDRGCVWIDGELCSDSARSLEPGDCVEVRFDPTQRYREKKERRWDDRTFTIAYEDDHVIVVDKAAGTLTVPTDRGDPNTLVDRVSIYLSHSRAEREACLVHRLDRDVSGLLIFGKHLAVAELLIEQFKQQKPERIYSAIVAGELPDDEGTFRTHLATGNNLERYVTAPSKHSEEAITHYRVLKRMEDATYVEVSLPTGKRNQIRVQFAHANHPILGDRKYEAKRAVHPRWIRRRIALHARSLTFHHPVTGEQKTVESPLPAAMEKFLRGSKKR</sequence>
<dbReference type="PATRIC" id="fig|1263870.3.peg.5252"/>
<evidence type="ECO:0000313" key="5">
    <source>
        <dbReference type="EMBL" id="EMI53625.1"/>
    </source>
</evidence>
<dbReference type="CDD" id="cd00165">
    <property type="entry name" value="S4"/>
    <property type="match status" value="1"/>
</dbReference>
<dbReference type="OrthoDB" id="9784108at2"/>
<accession>M5TWS4</accession>
<dbReference type="Proteomes" id="UP000011885">
    <property type="component" value="Unassembled WGS sequence"/>
</dbReference>
<evidence type="ECO:0000256" key="3">
    <source>
        <dbReference type="PROSITE-ProRule" id="PRU00182"/>
    </source>
</evidence>
<keyword evidence="3" id="KW-0694">RNA-binding</keyword>
<dbReference type="InterPro" id="IPR006224">
    <property type="entry name" value="PsdUridine_synth_RluA-like_CS"/>
</dbReference>
<organism evidence="5 6">
    <name type="scientific">Rhodopirellula sallentina SM41</name>
    <dbReference type="NCBI Taxonomy" id="1263870"/>
    <lineage>
        <taxon>Bacteria</taxon>
        <taxon>Pseudomonadati</taxon>
        <taxon>Planctomycetota</taxon>
        <taxon>Planctomycetia</taxon>
        <taxon>Pirellulales</taxon>
        <taxon>Pirellulaceae</taxon>
        <taxon>Rhodopirellula</taxon>
    </lineage>
</organism>
<dbReference type="PANTHER" id="PTHR21600">
    <property type="entry name" value="MITOCHONDRIAL RNA PSEUDOURIDINE SYNTHASE"/>
    <property type="match status" value="1"/>
</dbReference>
<dbReference type="CDD" id="cd02869">
    <property type="entry name" value="PseudoU_synth_RluA_like"/>
    <property type="match status" value="1"/>
</dbReference>
<dbReference type="GO" id="GO:0009982">
    <property type="term" value="F:pseudouridine synthase activity"/>
    <property type="evidence" value="ECO:0007669"/>
    <property type="project" value="InterPro"/>
</dbReference>
<protein>
    <submittedName>
        <fullName evidence="5">Ribosomal large subunit pseudouridine synthase D</fullName>
    </submittedName>
</protein>
<feature type="domain" description="Pseudouridine synthase RsuA/RluA-like" evidence="4">
    <location>
        <begin position="93"/>
        <end position="245"/>
    </location>
</feature>